<gene>
    <name evidence="8" type="ORF">KUF71_006921</name>
</gene>
<evidence type="ECO:0000256" key="6">
    <source>
        <dbReference type="ARBA" id="ARBA00023170"/>
    </source>
</evidence>
<keyword evidence="7" id="KW-0325">Glycoprotein</keyword>
<reference evidence="8" key="2">
    <citation type="journal article" date="2023" name="BMC Genomics">
        <title>Pest status, molecular evolution, and epigenetic factors derived from the genome assembly of Frankliniella fusca, a thysanopteran phytovirus vector.</title>
        <authorList>
            <person name="Catto M.A."/>
            <person name="Labadie P.E."/>
            <person name="Jacobson A.L."/>
            <person name="Kennedy G.G."/>
            <person name="Srinivasan R."/>
            <person name="Hunt B.G."/>
        </authorList>
    </citation>
    <scope>NUCLEOTIDE SEQUENCE</scope>
    <source>
        <strain evidence="8">PL_HMW_Pooled</strain>
    </source>
</reference>
<name>A0AAE1LFC9_9NEOP</name>
<dbReference type="EMBL" id="JAHWGI010000723">
    <property type="protein sequence ID" value="KAK3917390.1"/>
    <property type="molecule type" value="Genomic_DNA"/>
</dbReference>
<sequence>MAGVLDAFLAPLSSCLVVEGDNTSLVPERHFHRLAPHTPRILTSSTLDAAFRDDLRGMSWVFQEKLLGKAAFFQDIHWDSNSPGNPRTRFYRDRLQRIETLYRNVCVRLKVRYRILWLVPLADMTAVRAAILERVVPRYVRFVLWTSAPARPPAPLHVPVDQAFCDKLVLDRDVFLSHTCHVTDRRAGLVVTLKRKAQCGWSGWSRPVSEVAPRLCTRWSRPAPAHAGGTLATTVVAEDPDPDTAALTLKPLLNSMIPASARRAQGVKWSPWPGAMVSAVQRLDHCDVGAVLTLGFLPELEVVPHVLVMGTNLVPPTVLVPAGRGARPLPLAAVTAEFSVELWAGTALALAAVSLALAAAWWCSGRGALAAALQAGALHAVAPLLAQAPPGATAHRPLYAVWLLASVVLAAAYQGLLLSELTRPPADIGSLEQLESSGLDVLVPSGFWNIERNVLTPALRRRVRFVRRQDLGAALHRVVEDQDAALIVYRSQLATVMELQRAARGTPKSALHSFELPYKSMIAFGFASTGSPLAAHIQDSILRVEAAGLFEQPITGSTDVLSPGVSADWIDPLSLDEVLPAFVLLAAGQCAAGVVFLLEVLWHRLQLGH</sequence>
<comment type="caution">
    <text evidence="8">The sequence shown here is derived from an EMBL/GenBank/DDBJ whole genome shotgun (WGS) entry which is preliminary data.</text>
</comment>
<dbReference type="PANTHER" id="PTHR42643">
    <property type="entry name" value="IONOTROPIC RECEPTOR 20A-RELATED"/>
    <property type="match status" value="1"/>
</dbReference>
<keyword evidence="4" id="KW-1133">Transmembrane helix</keyword>
<evidence type="ECO:0000256" key="5">
    <source>
        <dbReference type="ARBA" id="ARBA00023136"/>
    </source>
</evidence>
<evidence type="ECO:0000256" key="7">
    <source>
        <dbReference type="ARBA" id="ARBA00023180"/>
    </source>
</evidence>
<proteinExistence type="predicted"/>
<organism evidence="8 9">
    <name type="scientific">Frankliniella fusca</name>
    <dbReference type="NCBI Taxonomy" id="407009"/>
    <lineage>
        <taxon>Eukaryota</taxon>
        <taxon>Metazoa</taxon>
        <taxon>Ecdysozoa</taxon>
        <taxon>Arthropoda</taxon>
        <taxon>Hexapoda</taxon>
        <taxon>Insecta</taxon>
        <taxon>Pterygota</taxon>
        <taxon>Neoptera</taxon>
        <taxon>Paraneoptera</taxon>
        <taxon>Thysanoptera</taxon>
        <taxon>Terebrantia</taxon>
        <taxon>Thripoidea</taxon>
        <taxon>Thripidae</taxon>
        <taxon>Frankliniella</taxon>
    </lineage>
</organism>
<keyword evidence="3" id="KW-0812">Transmembrane</keyword>
<keyword evidence="2" id="KW-1003">Cell membrane</keyword>
<comment type="subcellular location">
    <subcellularLocation>
        <location evidence="1">Cell membrane</location>
        <topology evidence="1">Multi-pass membrane protein</topology>
    </subcellularLocation>
</comment>
<dbReference type="Gene3D" id="1.10.287.70">
    <property type="match status" value="1"/>
</dbReference>
<evidence type="ECO:0000256" key="2">
    <source>
        <dbReference type="ARBA" id="ARBA00022475"/>
    </source>
</evidence>
<dbReference type="Proteomes" id="UP001219518">
    <property type="component" value="Unassembled WGS sequence"/>
</dbReference>
<evidence type="ECO:0000256" key="4">
    <source>
        <dbReference type="ARBA" id="ARBA00022989"/>
    </source>
</evidence>
<dbReference type="PANTHER" id="PTHR42643:SF30">
    <property type="entry name" value="IONOTROPIC RECEPTOR 40A-RELATED"/>
    <property type="match status" value="1"/>
</dbReference>
<keyword evidence="5" id="KW-0472">Membrane</keyword>
<accession>A0AAE1LFC9</accession>
<evidence type="ECO:0000256" key="1">
    <source>
        <dbReference type="ARBA" id="ARBA00004651"/>
    </source>
</evidence>
<reference evidence="8" key="1">
    <citation type="submission" date="2021-07" db="EMBL/GenBank/DDBJ databases">
        <authorList>
            <person name="Catto M.A."/>
            <person name="Jacobson A."/>
            <person name="Kennedy G."/>
            <person name="Labadie P."/>
            <person name="Hunt B.G."/>
            <person name="Srinivasan R."/>
        </authorList>
    </citation>
    <scope>NUCLEOTIDE SEQUENCE</scope>
    <source>
        <strain evidence="8">PL_HMW_Pooled</strain>
        <tissue evidence="8">Head</tissue>
    </source>
</reference>
<evidence type="ECO:0000256" key="3">
    <source>
        <dbReference type="ARBA" id="ARBA00022692"/>
    </source>
</evidence>
<dbReference type="GO" id="GO:0005886">
    <property type="term" value="C:plasma membrane"/>
    <property type="evidence" value="ECO:0007669"/>
    <property type="project" value="UniProtKB-SubCell"/>
</dbReference>
<keyword evidence="9" id="KW-1185">Reference proteome</keyword>
<dbReference type="AlphaFoldDB" id="A0AAE1LFC9"/>
<protein>
    <submittedName>
        <fullName evidence="8">Glutamate receptor ionotropic, delta-2</fullName>
    </submittedName>
</protein>
<evidence type="ECO:0000313" key="8">
    <source>
        <dbReference type="EMBL" id="KAK3917390.1"/>
    </source>
</evidence>
<evidence type="ECO:0000313" key="9">
    <source>
        <dbReference type="Proteomes" id="UP001219518"/>
    </source>
</evidence>
<keyword evidence="6 8" id="KW-0675">Receptor</keyword>
<dbReference type="InterPro" id="IPR052192">
    <property type="entry name" value="Insect_Ionotropic_Sensory_Rcpt"/>
</dbReference>